<accession>A0A3S4TRP2</accession>
<dbReference type="InterPro" id="IPR020904">
    <property type="entry name" value="Sc_DH/Rdtase_CS"/>
</dbReference>
<dbReference type="STRING" id="1791.GCA_001049355_02639"/>
<dbReference type="InterPro" id="IPR002347">
    <property type="entry name" value="SDR_fam"/>
</dbReference>
<dbReference type="PRINTS" id="PR00080">
    <property type="entry name" value="SDRFAMILY"/>
</dbReference>
<dbReference type="SUPFAM" id="SSF51735">
    <property type="entry name" value="NAD(P)-binding Rossmann-fold domains"/>
    <property type="match status" value="1"/>
</dbReference>
<dbReference type="PRINTS" id="PR00081">
    <property type="entry name" value="GDHRDH"/>
</dbReference>
<dbReference type="PANTHER" id="PTHR42760:SF115">
    <property type="entry name" value="3-OXOACYL-[ACYL-CARRIER-PROTEIN] REDUCTASE FABG"/>
    <property type="match status" value="1"/>
</dbReference>
<dbReference type="OrthoDB" id="9775296at2"/>
<protein>
    <submittedName>
        <fullName evidence="3">Dehydrogenase of uncharacterized specificity, short-chain alcohol dehydrogenase like protein</fullName>
        <ecNumber evidence="3">1.1.1.53</ecNumber>
    </submittedName>
</protein>
<dbReference type="NCBIfam" id="NF005309">
    <property type="entry name" value="PRK06841.1"/>
    <property type="match status" value="1"/>
</dbReference>
<reference evidence="3 4" key="1">
    <citation type="submission" date="2018-12" db="EMBL/GenBank/DDBJ databases">
        <authorList>
            <consortium name="Pathogen Informatics"/>
        </authorList>
    </citation>
    <scope>NUCLEOTIDE SEQUENCE [LARGE SCALE GENOMIC DNA]</scope>
    <source>
        <strain evidence="3 4">NCTC10437</strain>
    </source>
</reference>
<evidence type="ECO:0000313" key="3">
    <source>
        <dbReference type="EMBL" id="VEG51210.1"/>
    </source>
</evidence>
<evidence type="ECO:0000256" key="2">
    <source>
        <dbReference type="ARBA" id="ARBA00023002"/>
    </source>
</evidence>
<dbReference type="RefSeq" id="WP_048632525.1">
    <property type="nucleotide sequence ID" value="NZ_CVQQ01000007.1"/>
</dbReference>
<dbReference type="AlphaFoldDB" id="A0A3S4TRP2"/>
<dbReference type="Pfam" id="PF13561">
    <property type="entry name" value="adh_short_C2"/>
    <property type="match status" value="1"/>
</dbReference>
<dbReference type="InterPro" id="IPR036291">
    <property type="entry name" value="NAD(P)-bd_dom_sf"/>
</dbReference>
<sequence length="257" mass="26043">MTSNAEPVVDLNFPLTDKVAMVTGGGSGIGAAIVAAFAAKGARVAVVDLDAEAASARAAEAGADNRGFACDVADPASVTATVDSVVAAFGRVDILVNSAGVVMLAPAEDLELEAWTKTIDINLKGTFLVCQGVGRHMLAAGRGAIVNMASQAASVALDQHVAYCASKFGVVGVSKVLAAEWGPRGVRVNTISPTVVLTELGRKAWDGPQGDALKKLIPMGRFAFPDEIAAAAVYLASDAAGMITGADLLIDGGYTIK</sequence>
<gene>
    <name evidence="3" type="primary">fabG3_1</name>
    <name evidence="3" type="ORF">NCTC10437_00317</name>
</gene>
<comment type="similarity">
    <text evidence="1">Belongs to the short-chain dehydrogenases/reductases (SDR) family.</text>
</comment>
<dbReference type="PROSITE" id="PS00061">
    <property type="entry name" value="ADH_SHORT"/>
    <property type="match status" value="1"/>
</dbReference>
<dbReference type="GO" id="GO:0047044">
    <property type="term" value="F:androstan-3-alpha,17-beta-diol dehydrogenase (NAD+) activity"/>
    <property type="evidence" value="ECO:0007669"/>
    <property type="project" value="UniProtKB-EC"/>
</dbReference>
<keyword evidence="2 3" id="KW-0560">Oxidoreductase</keyword>
<dbReference type="CDD" id="cd05233">
    <property type="entry name" value="SDR_c"/>
    <property type="match status" value="1"/>
</dbReference>
<proteinExistence type="inferred from homology"/>
<dbReference type="PANTHER" id="PTHR42760">
    <property type="entry name" value="SHORT-CHAIN DEHYDROGENASES/REDUCTASES FAMILY MEMBER"/>
    <property type="match status" value="1"/>
</dbReference>
<dbReference type="EC" id="1.1.1.53" evidence="3"/>
<name>A0A3S4TRP2_MYCAU</name>
<dbReference type="Proteomes" id="UP000279306">
    <property type="component" value="Chromosome"/>
</dbReference>
<dbReference type="NCBIfam" id="NF005559">
    <property type="entry name" value="PRK07231.1"/>
    <property type="match status" value="1"/>
</dbReference>
<evidence type="ECO:0000313" key="4">
    <source>
        <dbReference type="Proteomes" id="UP000279306"/>
    </source>
</evidence>
<evidence type="ECO:0000256" key="1">
    <source>
        <dbReference type="ARBA" id="ARBA00006484"/>
    </source>
</evidence>
<organism evidence="3 4">
    <name type="scientific">Mycolicibacterium aurum</name>
    <name type="common">Mycobacterium aurum</name>
    <dbReference type="NCBI Taxonomy" id="1791"/>
    <lineage>
        <taxon>Bacteria</taxon>
        <taxon>Bacillati</taxon>
        <taxon>Actinomycetota</taxon>
        <taxon>Actinomycetes</taxon>
        <taxon>Mycobacteriales</taxon>
        <taxon>Mycobacteriaceae</taxon>
        <taxon>Mycolicibacterium</taxon>
    </lineage>
</organism>
<keyword evidence="4" id="KW-1185">Reference proteome</keyword>
<dbReference type="EMBL" id="LR134356">
    <property type="protein sequence ID" value="VEG51210.1"/>
    <property type="molecule type" value="Genomic_DNA"/>
</dbReference>
<dbReference type="KEGG" id="mauu:NCTC10437_00317"/>
<dbReference type="FunFam" id="3.40.50.720:FF:000084">
    <property type="entry name" value="Short-chain dehydrogenase reductase"/>
    <property type="match status" value="1"/>
</dbReference>
<dbReference type="Gene3D" id="3.40.50.720">
    <property type="entry name" value="NAD(P)-binding Rossmann-like Domain"/>
    <property type="match status" value="1"/>
</dbReference>